<dbReference type="PANTHER" id="PTHR38432">
    <property type="entry name" value="TELA-LIKE PROTEIN SAOUHSC_01408"/>
    <property type="match status" value="1"/>
</dbReference>
<evidence type="ECO:0000313" key="5">
    <source>
        <dbReference type="Proteomes" id="UP000284021"/>
    </source>
</evidence>
<evidence type="ECO:0000256" key="2">
    <source>
        <dbReference type="PIRNR" id="PIRNR026508"/>
    </source>
</evidence>
<organism evidence="4 5">
    <name type="scientific">Pseudomonas cavernicola</name>
    <dbReference type="NCBI Taxonomy" id="2320866"/>
    <lineage>
        <taxon>Bacteria</taxon>
        <taxon>Pseudomonadati</taxon>
        <taxon>Pseudomonadota</taxon>
        <taxon>Gammaproteobacteria</taxon>
        <taxon>Pseudomonadales</taxon>
        <taxon>Pseudomonadaceae</taxon>
        <taxon>Pseudomonas</taxon>
    </lineage>
</organism>
<dbReference type="Pfam" id="PF05816">
    <property type="entry name" value="TelA"/>
    <property type="match status" value="1"/>
</dbReference>
<accession>A0A418X9Q6</accession>
<feature type="coiled-coil region" evidence="3">
    <location>
        <begin position="195"/>
        <end position="229"/>
    </location>
</feature>
<comment type="caution">
    <text evidence="4">The sequence shown here is derived from an EMBL/GenBank/DDBJ whole genome shotgun (WGS) entry which is preliminary data.</text>
</comment>
<dbReference type="EMBL" id="QYUR01000008">
    <property type="protein sequence ID" value="RJG09201.1"/>
    <property type="molecule type" value="Genomic_DNA"/>
</dbReference>
<dbReference type="Proteomes" id="UP000284021">
    <property type="component" value="Unassembled WGS sequence"/>
</dbReference>
<proteinExistence type="inferred from homology"/>
<evidence type="ECO:0000256" key="3">
    <source>
        <dbReference type="SAM" id="Coils"/>
    </source>
</evidence>
<dbReference type="OrthoDB" id="9768858at2"/>
<comment type="similarity">
    <text evidence="1 2">Belongs to the TelA family.</text>
</comment>
<dbReference type="AlphaFoldDB" id="A0A418X9Q6"/>
<dbReference type="PANTHER" id="PTHR38432:SF1">
    <property type="entry name" value="TELA-LIKE PROTEIN SAOUHSC_01408"/>
    <property type="match status" value="1"/>
</dbReference>
<name>A0A418X9Q6_9PSED</name>
<dbReference type="InterPro" id="IPR008863">
    <property type="entry name" value="Toxic_anion-R_TelA"/>
</dbReference>
<keyword evidence="5" id="KW-1185">Reference proteome</keyword>
<gene>
    <name evidence="4" type="ORF">D3879_25760</name>
</gene>
<dbReference type="PIRSF" id="PIRSF026508">
    <property type="entry name" value="TelA"/>
    <property type="match status" value="1"/>
</dbReference>
<evidence type="ECO:0000256" key="1">
    <source>
        <dbReference type="ARBA" id="ARBA00005541"/>
    </source>
</evidence>
<keyword evidence="3" id="KW-0175">Coiled coil</keyword>
<protein>
    <submittedName>
        <fullName evidence="4">Toxic anion resistance protein</fullName>
    </submittedName>
</protein>
<dbReference type="RefSeq" id="WP_119956987.1">
    <property type="nucleotide sequence ID" value="NZ_QYUR01000008.1"/>
</dbReference>
<sequence>MSISASTSTDLIDLNSAQAPAATSTVDPALVAQIQNNINLDSANAVLAFGDEVTRELGAFSSRILAQVRVKDSGEAGELLLNLTTRIQRLDPGSLEKKGFFARLFGSAQAQIDRFLRDFDDVGSQIDQVALKLEVARESMRRDIALLDQAHGNGVDFIKRLDTYISAGDGFGARFRQEELPKLQSQLAGTNESELPLLQQKIQDLQQNLDRLERKVHDLKLARMAAIQRLPQIRTVQNGDAVLMDKIHTAIHTAIPTWKAQFVTALALHRQEKAYELQQQVVDVTNELLVKNAEQLHTSAIAIEKASQKGVIDVAALRKANDLLLRTVQDVVAIQRQGRQDRVTAENELEQMESELRKTLSDRALQG</sequence>
<evidence type="ECO:0000313" key="4">
    <source>
        <dbReference type="EMBL" id="RJG09201.1"/>
    </source>
</evidence>
<reference evidence="4 5" key="1">
    <citation type="submission" date="2018-09" db="EMBL/GenBank/DDBJ databases">
        <authorList>
            <person name="Zhu H."/>
        </authorList>
    </citation>
    <scope>NUCLEOTIDE SEQUENCE [LARGE SCALE GENOMIC DNA]</scope>
    <source>
        <strain evidence="4 5">K1S02-6</strain>
    </source>
</reference>
<feature type="coiled-coil region" evidence="3">
    <location>
        <begin position="335"/>
        <end position="362"/>
    </location>
</feature>